<evidence type="ECO:0000313" key="2">
    <source>
        <dbReference type="Proteomes" id="UP001148614"/>
    </source>
</evidence>
<dbReference type="Pfam" id="PF12006">
    <property type="entry name" value="DUF3500"/>
    <property type="match status" value="1"/>
</dbReference>
<proteinExistence type="predicted"/>
<dbReference type="PANTHER" id="PTHR37489:SF1">
    <property type="entry name" value="DUF3500 DOMAIN-CONTAINING PROTEIN"/>
    <property type="match status" value="1"/>
</dbReference>
<dbReference type="VEuPathDB" id="FungiDB:F4678DRAFT_139647"/>
<dbReference type="InterPro" id="IPR021889">
    <property type="entry name" value="DUF3500"/>
</dbReference>
<protein>
    <submittedName>
        <fullName evidence="1">Uncharacterized protein</fullName>
    </submittedName>
</protein>
<name>A0A9W8N6W2_9PEZI</name>
<reference evidence="1" key="1">
    <citation type="submission" date="2022-07" db="EMBL/GenBank/DDBJ databases">
        <title>Genome Sequence of Xylaria arbuscula.</title>
        <authorList>
            <person name="Buettner E."/>
        </authorList>
    </citation>
    <scope>NUCLEOTIDE SEQUENCE</scope>
    <source>
        <strain evidence="1">VT107</strain>
    </source>
</reference>
<evidence type="ECO:0000313" key="1">
    <source>
        <dbReference type="EMBL" id="KAJ3560531.1"/>
    </source>
</evidence>
<organism evidence="1 2">
    <name type="scientific">Xylaria arbuscula</name>
    <dbReference type="NCBI Taxonomy" id="114810"/>
    <lineage>
        <taxon>Eukaryota</taxon>
        <taxon>Fungi</taxon>
        <taxon>Dikarya</taxon>
        <taxon>Ascomycota</taxon>
        <taxon>Pezizomycotina</taxon>
        <taxon>Sordariomycetes</taxon>
        <taxon>Xylariomycetidae</taxon>
        <taxon>Xylariales</taxon>
        <taxon>Xylariaceae</taxon>
        <taxon>Xylaria</taxon>
    </lineage>
</organism>
<sequence length="244" mass="27828">MTAESKQDSQHSEFRQYLPDLSTPRFTTIAQNDARGHARELKEKQAPPWLYGLYTHWRKLFQEPFKGITNDGVVRPDLFKLRDEGVPIERIVAAAQRVVDHLTPEQISQTLLHIDSPEWRTWSNPEFLLSEKGIRLDEITPLLRDAVLTVLKETLSPEGYEKAIGAMRINHFLGELVNAPAVMNEHSYNFVFFGAEPSTTRPWGFSFYGHHFAEPNVIDAGPYKGTRILDVEERLGVAAHAVPR</sequence>
<dbReference type="PANTHER" id="PTHR37489">
    <property type="entry name" value="DUF3500 DOMAIN-CONTAINING PROTEIN"/>
    <property type="match status" value="1"/>
</dbReference>
<accession>A0A9W8N6W2</accession>
<comment type="caution">
    <text evidence="1">The sequence shown here is derived from an EMBL/GenBank/DDBJ whole genome shotgun (WGS) entry which is preliminary data.</text>
</comment>
<gene>
    <name evidence="1" type="ORF">NPX13_g9269</name>
</gene>
<dbReference type="Proteomes" id="UP001148614">
    <property type="component" value="Unassembled WGS sequence"/>
</dbReference>
<dbReference type="EMBL" id="JANPWZ010002230">
    <property type="protein sequence ID" value="KAJ3560531.1"/>
    <property type="molecule type" value="Genomic_DNA"/>
</dbReference>
<dbReference type="AlphaFoldDB" id="A0A9W8N6W2"/>
<keyword evidence="2" id="KW-1185">Reference proteome</keyword>